<gene>
    <name evidence="2" type="ORF">POPTR_005G001900</name>
</gene>
<sequence length="82" mass="9028">MVPGKQRANGNGRTTHMNQRVSHVKLMQTREIHTITLLNSSSEGSIPVNKIQRCVKSSRIHLVISPSIIMLPGAVRTKTGDI</sequence>
<reference evidence="2 3" key="1">
    <citation type="journal article" date="2006" name="Science">
        <title>The genome of black cottonwood, Populus trichocarpa (Torr. &amp; Gray).</title>
        <authorList>
            <person name="Tuskan G.A."/>
            <person name="Difazio S."/>
            <person name="Jansson S."/>
            <person name="Bohlmann J."/>
            <person name="Grigoriev I."/>
            <person name="Hellsten U."/>
            <person name="Putnam N."/>
            <person name="Ralph S."/>
            <person name="Rombauts S."/>
            <person name="Salamov A."/>
            <person name="Schein J."/>
            <person name="Sterck L."/>
            <person name="Aerts A."/>
            <person name="Bhalerao R.R."/>
            <person name="Bhalerao R.P."/>
            <person name="Blaudez D."/>
            <person name="Boerjan W."/>
            <person name="Brun A."/>
            <person name="Brunner A."/>
            <person name="Busov V."/>
            <person name="Campbell M."/>
            <person name="Carlson J."/>
            <person name="Chalot M."/>
            <person name="Chapman J."/>
            <person name="Chen G.L."/>
            <person name="Cooper D."/>
            <person name="Coutinho P.M."/>
            <person name="Couturier J."/>
            <person name="Covert S."/>
            <person name="Cronk Q."/>
            <person name="Cunningham R."/>
            <person name="Davis J."/>
            <person name="Degroeve S."/>
            <person name="Dejardin A."/>
            <person name="Depamphilis C."/>
            <person name="Detter J."/>
            <person name="Dirks B."/>
            <person name="Dubchak I."/>
            <person name="Duplessis S."/>
            <person name="Ehlting J."/>
            <person name="Ellis B."/>
            <person name="Gendler K."/>
            <person name="Goodstein D."/>
            <person name="Gribskov M."/>
            <person name="Grimwood J."/>
            <person name="Groover A."/>
            <person name="Gunter L."/>
            <person name="Hamberger B."/>
            <person name="Heinze B."/>
            <person name="Helariutta Y."/>
            <person name="Henrissat B."/>
            <person name="Holligan D."/>
            <person name="Holt R."/>
            <person name="Huang W."/>
            <person name="Islam-Faridi N."/>
            <person name="Jones S."/>
            <person name="Jones-Rhoades M."/>
            <person name="Jorgensen R."/>
            <person name="Joshi C."/>
            <person name="Kangasjarvi J."/>
            <person name="Karlsson J."/>
            <person name="Kelleher C."/>
            <person name="Kirkpatrick R."/>
            <person name="Kirst M."/>
            <person name="Kohler A."/>
            <person name="Kalluri U."/>
            <person name="Larimer F."/>
            <person name="Leebens-Mack J."/>
            <person name="Leple J.C."/>
            <person name="Locascio P."/>
            <person name="Lou Y."/>
            <person name="Lucas S."/>
            <person name="Martin F."/>
            <person name="Montanini B."/>
            <person name="Napoli C."/>
            <person name="Nelson D.R."/>
            <person name="Nelson C."/>
            <person name="Nieminen K."/>
            <person name="Nilsson O."/>
            <person name="Pereda V."/>
            <person name="Peter G."/>
            <person name="Philippe R."/>
            <person name="Pilate G."/>
            <person name="Poliakov A."/>
            <person name="Razumovskaya J."/>
            <person name="Richardson P."/>
            <person name="Rinaldi C."/>
            <person name="Ritland K."/>
            <person name="Rouze P."/>
            <person name="Ryaboy D."/>
            <person name="Schmutz J."/>
            <person name="Schrader J."/>
            <person name="Segerman B."/>
            <person name="Shin H."/>
            <person name="Siddiqui A."/>
            <person name="Sterky F."/>
            <person name="Terry A."/>
            <person name="Tsai C.J."/>
            <person name="Uberbacher E."/>
            <person name="Unneberg P."/>
            <person name="Vahala J."/>
            <person name="Wall K."/>
            <person name="Wessler S."/>
            <person name="Yang G."/>
            <person name="Yin T."/>
            <person name="Douglas C."/>
            <person name="Marra M."/>
            <person name="Sandberg G."/>
            <person name="Van de Peer Y."/>
            <person name="Rokhsar D."/>
        </authorList>
    </citation>
    <scope>NUCLEOTIDE SEQUENCE [LARGE SCALE GENOMIC DNA]</scope>
    <source>
        <strain evidence="3">cv. Nisqually</strain>
    </source>
</reference>
<organism evidence="2 3">
    <name type="scientific">Populus trichocarpa</name>
    <name type="common">Western balsam poplar</name>
    <name type="synonym">Populus balsamifera subsp. trichocarpa</name>
    <dbReference type="NCBI Taxonomy" id="3694"/>
    <lineage>
        <taxon>Eukaryota</taxon>
        <taxon>Viridiplantae</taxon>
        <taxon>Streptophyta</taxon>
        <taxon>Embryophyta</taxon>
        <taxon>Tracheophyta</taxon>
        <taxon>Spermatophyta</taxon>
        <taxon>Magnoliopsida</taxon>
        <taxon>eudicotyledons</taxon>
        <taxon>Gunneridae</taxon>
        <taxon>Pentapetalae</taxon>
        <taxon>rosids</taxon>
        <taxon>fabids</taxon>
        <taxon>Malpighiales</taxon>
        <taxon>Salicaceae</taxon>
        <taxon>Saliceae</taxon>
        <taxon>Populus</taxon>
    </lineage>
</organism>
<evidence type="ECO:0000256" key="1">
    <source>
        <dbReference type="SAM" id="MobiDB-lite"/>
    </source>
</evidence>
<dbReference type="EMBL" id="CM009294">
    <property type="protein sequence ID" value="PNT34243.1"/>
    <property type="molecule type" value="Genomic_DNA"/>
</dbReference>
<keyword evidence="3" id="KW-1185">Reference proteome</keyword>
<dbReference type="InParanoid" id="U5GCM9"/>
<feature type="region of interest" description="Disordered" evidence="1">
    <location>
        <begin position="1"/>
        <end position="21"/>
    </location>
</feature>
<dbReference type="AlphaFoldDB" id="U5GCM9"/>
<name>U5GCM9_POPTR</name>
<feature type="compositionally biased region" description="Polar residues" evidence="1">
    <location>
        <begin position="8"/>
        <end position="21"/>
    </location>
</feature>
<protein>
    <submittedName>
        <fullName evidence="2">Uncharacterized protein</fullName>
    </submittedName>
</protein>
<accession>U5GCM9</accession>
<proteinExistence type="predicted"/>
<evidence type="ECO:0000313" key="2">
    <source>
        <dbReference type="EMBL" id="PNT34243.1"/>
    </source>
</evidence>
<dbReference type="Proteomes" id="UP000006729">
    <property type="component" value="Chromosome 5"/>
</dbReference>
<dbReference type="HOGENOM" id="CLU_2562661_0_0_1"/>
<evidence type="ECO:0000313" key="3">
    <source>
        <dbReference type="Proteomes" id="UP000006729"/>
    </source>
</evidence>